<keyword evidence="2" id="KW-0378">Hydrolase</keyword>
<evidence type="ECO:0000313" key="5">
    <source>
        <dbReference type="Proteomes" id="UP000504607"/>
    </source>
</evidence>
<reference evidence="6" key="1">
    <citation type="submission" date="2025-08" db="UniProtKB">
        <authorList>
            <consortium name="RefSeq"/>
        </authorList>
    </citation>
    <scope>IDENTIFICATION</scope>
</reference>
<dbReference type="InterPro" id="IPR044965">
    <property type="entry name" value="Glyco_hydro_17_plant"/>
</dbReference>
<proteinExistence type="inferred from homology"/>
<dbReference type="GO" id="GO:0005975">
    <property type="term" value="P:carbohydrate metabolic process"/>
    <property type="evidence" value="ECO:0007669"/>
    <property type="project" value="InterPro"/>
</dbReference>
<evidence type="ECO:0000256" key="3">
    <source>
        <dbReference type="ARBA" id="ARBA00023295"/>
    </source>
</evidence>
<protein>
    <submittedName>
        <fullName evidence="6">Glucan endo-1,3-beta-glucosidase-like</fullName>
    </submittedName>
</protein>
<name>A0A6J0PK10_ELAGV</name>
<evidence type="ECO:0000256" key="2">
    <source>
        <dbReference type="ARBA" id="ARBA00022801"/>
    </source>
</evidence>
<dbReference type="OrthoDB" id="1930366at2759"/>
<dbReference type="Pfam" id="PF00332">
    <property type="entry name" value="Glyco_hydro_17"/>
    <property type="match status" value="1"/>
</dbReference>
<dbReference type="Proteomes" id="UP000504607">
    <property type="component" value="Chromosome 5"/>
</dbReference>
<organism evidence="5 6">
    <name type="scientific">Elaeis guineensis var. tenera</name>
    <name type="common">Oil palm</name>
    <dbReference type="NCBI Taxonomy" id="51953"/>
    <lineage>
        <taxon>Eukaryota</taxon>
        <taxon>Viridiplantae</taxon>
        <taxon>Streptophyta</taxon>
        <taxon>Embryophyta</taxon>
        <taxon>Tracheophyta</taxon>
        <taxon>Spermatophyta</taxon>
        <taxon>Magnoliopsida</taxon>
        <taxon>Liliopsida</taxon>
        <taxon>Arecaceae</taxon>
        <taxon>Arecoideae</taxon>
        <taxon>Cocoseae</taxon>
        <taxon>Elaeidinae</taxon>
        <taxon>Elaeis</taxon>
    </lineage>
</organism>
<keyword evidence="3" id="KW-0326">Glycosidase</keyword>
<dbReference type="AlphaFoldDB" id="A0A6J0PK10"/>
<keyword evidence="5" id="KW-1185">Reference proteome</keyword>
<accession>A0A6J0PK10</accession>
<dbReference type="GO" id="GO:0004553">
    <property type="term" value="F:hydrolase activity, hydrolyzing O-glycosyl compounds"/>
    <property type="evidence" value="ECO:0007669"/>
    <property type="project" value="InterPro"/>
</dbReference>
<dbReference type="GeneID" id="105045340"/>
<dbReference type="PANTHER" id="PTHR32227">
    <property type="entry name" value="GLUCAN ENDO-1,3-BETA-GLUCOSIDASE BG1-RELATED-RELATED"/>
    <property type="match status" value="1"/>
</dbReference>
<dbReference type="InParanoid" id="A0A6J0PK10"/>
<dbReference type="Gene3D" id="3.20.20.80">
    <property type="entry name" value="Glycosidases"/>
    <property type="match status" value="1"/>
</dbReference>
<comment type="similarity">
    <text evidence="1 4">Belongs to the glycosyl hydrolase 17 family.</text>
</comment>
<dbReference type="KEGG" id="egu:105045340"/>
<sequence length="211" mass="23079">MTTPITSNRSKDVRLDYVLFTANGMVVVDGPLNYMNLFDAIIDAMYSVLKKVGHSDVSMVASEIGWLSINGAIGATMENAMTYNNNVVAHVTSSVGMPKRLGNAIETNIFAMFNEDLKPIGIKRGVTRGKQIGYTGQTTTTHKQRAIRESGSNQLCRVCGFKYSTVTSLPEIPPPMSSTDWDMLILFSQVVTDGQGMRQKFQDAGHLALGY</sequence>
<dbReference type="SUPFAM" id="SSF51445">
    <property type="entry name" value="(Trans)glycosidases"/>
    <property type="match status" value="1"/>
</dbReference>
<evidence type="ECO:0000313" key="6">
    <source>
        <dbReference type="RefSeq" id="XP_019706128.1"/>
    </source>
</evidence>
<dbReference type="InterPro" id="IPR017853">
    <property type="entry name" value="GH"/>
</dbReference>
<evidence type="ECO:0000256" key="1">
    <source>
        <dbReference type="ARBA" id="ARBA00008773"/>
    </source>
</evidence>
<evidence type="ECO:0000256" key="4">
    <source>
        <dbReference type="RuleBase" id="RU004335"/>
    </source>
</evidence>
<dbReference type="RefSeq" id="XP_019706128.1">
    <property type="nucleotide sequence ID" value="XM_019850569.1"/>
</dbReference>
<gene>
    <name evidence="6" type="primary">LOC105045340</name>
</gene>
<dbReference type="InterPro" id="IPR000490">
    <property type="entry name" value="Glyco_hydro_17"/>
</dbReference>